<feature type="region of interest" description="Disordered" evidence="13">
    <location>
        <begin position="310"/>
        <end position="338"/>
    </location>
</feature>
<protein>
    <recommendedName>
        <fullName evidence="12">Methylenetetrahydrofolate reductase</fullName>
        <ecNumber evidence="12">1.5.1.54</ecNumber>
    </recommendedName>
</protein>
<evidence type="ECO:0000256" key="12">
    <source>
        <dbReference type="RuleBase" id="RU003862"/>
    </source>
</evidence>
<dbReference type="Gene3D" id="3.20.20.220">
    <property type="match status" value="1"/>
</dbReference>
<dbReference type="UniPathway" id="UPA00193"/>
<dbReference type="SUPFAM" id="SSF51730">
    <property type="entry name" value="FAD-linked oxidoreductase"/>
    <property type="match status" value="1"/>
</dbReference>
<dbReference type="PANTHER" id="PTHR45754:SF3">
    <property type="entry name" value="METHYLENETETRAHYDROFOLATE REDUCTASE (NADPH)"/>
    <property type="match status" value="1"/>
</dbReference>
<sequence>MTNSLSNWLSEKRIDGLLSRNSKTPIPILSFEFVPPRTAPMEQRLWHCIQHLAPLAPHFVSVTYGAGGTTQVGTLSTVLRLRRETDLVPAAHLTCAGATCEEVDDLARCYRDAGVHHIVALRGDPPAGATDYNPQPAGYACASDLVAGLRRIADFDISVAAYPETHPTASSPDADLDNLKRKLDAGATRAITQYFFDSEIYLRFLDRCLAAGITAPIIPGIMPVSDYEQIVRFSAVCGVTVPAWLRNLFDGTAENPDLRRIVASMVAVEQIRTLQTYGLNEFHVSTLNRADLTYAIAHSLGVRPIQTNASHNVTDPLETTEIPDERETSTDFDTTKGLQEGAPPFMLRTLFG</sequence>
<dbReference type="InterPro" id="IPR029041">
    <property type="entry name" value="FAD-linked_oxidoreductase-like"/>
</dbReference>
<evidence type="ECO:0000256" key="7">
    <source>
        <dbReference type="ARBA" id="ARBA00023002"/>
    </source>
</evidence>
<proteinExistence type="inferred from homology"/>
<dbReference type="GO" id="GO:0005829">
    <property type="term" value="C:cytosol"/>
    <property type="evidence" value="ECO:0007669"/>
    <property type="project" value="InterPro"/>
</dbReference>
<dbReference type="NCBIfam" id="TIGR00676">
    <property type="entry name" value="fadh2"/>
    <property type="match status" value="1"/>
</dbReference>
<dbReference type="Pfam" id="PF02219">
    <property type="entry name" value="MTHFR"/>
    <property type="match status" value="1"/>
</dbReference>
<evidence type="ECO:0000256" key="10">
    <source>
        <dbReference type="ARBA" id="ARBA00034478"/>
    </source>
</evidence>
<dbReference type="EMBL" id="JOMQ01000018">
    <property type="protein sequence ID" value="OUJ03037.1"/>
    <property type="molecule type" value="Genomic_DNA"/>
</dbReference>
<dbReference type="Proteomes" id="UP000196086">
    <property type="component" value="Unassembled WGS sequence"/>
</dbReference>
<evidence type="ECO:0000256" key="1">
    <source>
        <dbReference type="ARBA" id="ARBA00001974"/>
    </source>
</evidence>
<dbReference type="CDD" id="cd00537">
    <property type="entry name" value="MTHFR"/>
    <property type="match status" value="1"/>
</dbReference>
<dbReference type="InterPro" id="IPR004620">
    <property type="entry name" value="MTHF_reductase_bac"/>
</dbReference>
<comment type="pathway">
    <text evidence="10">Amino-acid biosynthesis; L-methionine biosynthesis via de novo pathway.</text>
</comment>
<accession>A0A1Z5YVR8</accession>
<dbReference type="GO" id="GO:0106312">
    <property type="term" value="F:methylenetetrahydrofolate reductase (NADH) activity"/>
    <property type="evidence" value="ECO:0007669"/>
    <property type="project" value="UniProtKB-EC"/>
</dbReference>
<evidence type="ECO:0000256" key="2">
    <source>
        <dbReference type="ARBA" id="ARBA00004777"/>
    </source>
</evidence>
<dbReference type="InterPro" id="IPR003171">
    <property type="entry name" value="Mehydrof_redctse-like"/>
</dbReference>
<keyword evidence="6 12" id="KW-0274">FAD</keyword>
<comment type="similarity">
    <text evidence="3 12">Belongs to the methylenetetrahydrofolate reductase family.</text>
</comment>
<dbReference type="GO" id="GO:0035999">
    <property type="term" value="P:tetrahydrofolate interconversion"/>
    <property type="evidence" value="ECO:0007669"/>
    <property type="project" value="UniProtKB-UniPathway"/>
</dbReference>
<evidence type="ECO:0000313" key="15">
    <source>
        <dbReference type="Proteomes" id="UP000196086"/>
    </source>
</evidence>
<comment type="catalytic activity">
    <reaction evidence="11">
        <text>(6S)-5-methyl-5,6,7,8-tetrahydrofolate + NAD(+) = (6R)-5,10-methylene-5,6,7,8-tetrahydrofolate + NADH + H(+)</text>
        <dbReference type="Rhea" id="RHEA:19821"/>
        <dbReference type="ChEBI" id="CHEBI:15378"/>
        <dbReference type="ChEBI" id="CHEBI:15636"/>
        <dbReference type="ChEBI" id="CHEBI:18608"/>
        <dbReference type="ChEBI" id="CHEBI:57540"/>
        <dbReference type="ChEBI" id="CHEBI:57945"/>
        <dbReference type="EC" id="1.5.1.54"/>
    </reaction>
    <physiologicalReaction direction="right-to-left" evidence="11">
        <dbReference type="Rhea" id="RHEA:19823"/>
    </physiologicalReaction>
</comment>
<evidence type="ECO:0000256" key="4">
    <source>
        <dbReference type="ARBA" id="ARBA00022605"/>
    </source>
</evidence>
<evidence type="ECO:0000256" key="3">
    <source>
        <dbReference type="ARBA" id="ARBA00006743"/>
    </source>
</evidence>
<dbReference type="OrthoDB" id="9812555at2"/>
<evidence type="ECO:0000256" key="8">
    <source>
        <dbReference type="ARBA" id="ARBA00023027"/>
    </source>
</evidence>
<keyword evidence="8" id="KW-0520">NAD</keyword>
<dbReference type="PANTHER" id="PTHR45754">
    <property type="entry name" value="METHYLENETETRAHYDROFOLATE REDUCTASE"/>
    <property type="match status" value="1"/>
</dbReference>
<keyword evidence="5 12" id="KW-0285">Flavoprotein</keyword>
<evidence type="ECO:0000256" key="5">
    <source>
        <dbReference type="ARBA" id="ARBA00022630"/>
    </source>
</evidence>
<keyword evidence="9" id="KW-0486">Methionine biosynthesis</keyword>
<organism evidence="14 15">
    <name type="scientific">Acetobacter cibinongensis</name>
    <dbReference type="NCBI Taxonomy" id="146475"/>
    <lineage>
        <taxon>Bacteria</taxon>
        <taxon>Pseudomonadati</taxon>
        <taxon>Pseudomonadota</taxon>
        <taxon>Alphaproteobacteria</taxon>
        <taxon>Acetobacterales</taxon>
        <taxon>Acetobacteraceae</taxon>
        <taxon>Acetobacter</taxon>
    </lineage>
</organism>
<gene>
    <name evidence="14" type="ORF">HK14_03875</name>
</gene>
<dbReference type="AlphaFoldDB" id="A0A1Z5YVR8"/>
<evidence type="ECO:0000256" key="13">
    <source>
        <dbReference type="SAM" id="MobiDB-lite"/>
    </source>
</evidence>
<dbReference type="RefSeq" id="WP_086650954.1">
    <property type="nucleotide sequence ID" value="NZ_JOMQ01000018.1"/>
</dbReference>
<evidence type="ECO:0000256" key="6">
    <source>
        <dbReference type="ARBA" id="ARBA00022827"/>
    </source>
</evidence>
<comment type="cofactor">
    <cofactor evidence="1 12">
        <name>FAD</name>
        <dbReference type="ChEBI" id="CHEBI:57692"/>
    </cofactor>
</comment>
<comment type="pathway">
    <text evidence="2 12">One-carbon metabolism; tetrahydrofolate interconversion.</text>
</comment>
<dbReference type="EC" id="1.5.1.54" evidence="12"/>
<comment type="caution">
    <text evidence="14">The sequence shown here is derived from an EMBL/GenBank/DDBJ whole genome shotgun (WGS) entry which is preliminary data.</text>
</comment>
<evidence type="ECO:0000256" key="11">
    <source>
        <dbReference type="ARBA" id="ARBA00048628"/>
    </source>
</evidence>
<dbReference type="GO" id="GO:0071949">
    <property type="term" value="F:FAD binding"/>
    <property type="evidence" value="ECO:0007669"/>
    <property type="project" value="TreeGrafter"/>
</dbReference>
<keyword evidence="7 12" id="KW-0560">Oxidoreductase</keyword>
<keyword evidence="4" id="KW-0028">Amino-acid biosynthesis</keyword>
<evidence type="ECO:0000256" key="9">
    <source>
        <dbReference type="ARBA" id="ARBA00023167"/>
    </source>
</evidence>
<evidence type="ECO:0000313" key="14">
    <source>
        <dbReference type="EMBL" id="OUJ03037.1"/>
    </source>
</evidence>
<reference evidence="14 15" key="1">
    <citation type="submission" date="2014-06" db="EMBL/GenBank/DDBJ databases">
        <authorList>
            <person name="Ju J."/>
            <person name="Zhang J."/>
        </authorList>
    </citation>
    <scope>NUCLEOTIDE SEQUENCE [LARGE SCALE GENOMIC DNA]</scope>
    <source>
        <strain evidence="14 15">DsW_47</strain>
    </source>
</reference>
<dbReference type="GO" id="GO:0009086">
    <property type="term" value="P:methionine biosynthetic process"/>
    <property type="evidence" value="ECO:0007669"/>
    <property type="project" value="UniProtKB-KW"/>
</dbReference>
<name>A0A1Z5YVR8_9PROT</name>